<keyword evidence="10" id="KW-0408">Iron</keyword>
<evidence type="ECO:0000256" key="10">
    <source>
        <dbReference type="ARBA" id="ARBA00023004"/>
    </source>
</evidence>
<dbReference type="InterPro" id="IPR001128">
    <property type="entry name" value="Cyt_P450"/>
</dbReference>
<accession>A0A8S4PBZ5</accession>
<keyword evidence="8" id="KW-0492">Microsome</keyword>
<evidence type="ECO:0000313" key="13">
    <source>
        <dbReference type="EMBL" id="CAH1790746.1"/>
    </source>
</evidence>
<evidence type="ECO:0000256" key="7">
    <source>
        <dbReference type="ARBA" id="ARBA00022824"/>
    </source>
</evidence>
<reference evidence="13" key="1">
    <citation type="submission" date="2022-03" db="EMBL/GenBank/DDBJ databases">
        <authorList>
            <person name="Martin C."/>
        </authorList>
    </citation>
    <scope>NUCLEOTIDE SEQUENCE</scope>
</reference>
<organism evidence="13 14">
    <name type="scientific">Owenia fusiformis</name>
    <name type="common">Polychaete worm</name>
    <dbReference type="NCBI Taxonomy" id="6347"/>
    <lineage>
        <taxon>Eukaryota</taxon>
        <taxon>Metazoa</taxon>
        <taxon>Spiralia</taxon>
        <taxon>Lophotrochozoa</taxon>
        <taxon>Annelida</taxon>
        <taxon>Polychaeta</taxon>
        <taxon>Sedentaria</taxon>
        <taxon>Canalipalpata</taxon>
        <taxon>Sabellida</taxon>
        <taxon>Oweniida</taxon>
        <taxon>Oweniidae</taxon>
        <taxon>Owenia</taxon>
    </lineage>
</organism>
<evidence type="ECO:0000256" key="2">
    <source>
        <dbReference type="ARBA" id="ARBA00004174"/>
    </source>
</evidence>
<comment type="caution">
    <text evidence="13">The sequence shown here is derived from an EMBL/GenBank/DDBJ whole genome shotgun (WGS) entry which is preliminary data.</text>
</comment>
<dbReference type="GO" id="GO:0005789">
    <property type="term" value="C:endoplasmic reticulum membrane"/>
    <property type="evidence" value="ECO:0007669"/>
    <property type="project" value="UniProtKB-SubCell"/>
</dbReference>
<dbReference type="PRINTS" id="PR00463">
    <property type="entry name" value="EP450I"/>
</dbReference>
<dbReference type="GO" id="GO:0006805">
    <property type="term" value="P:xenobiotic metabolic process"/>
    <property type="evidence" value="ECO:0007669"/>
    <property type="project" value="TreeGrafter"/>
</dbReference>
<dbReference type="GO" id="GO:0020037">
    <property type="term" value="F:heme binding"/>
    <property type="evidence" value="ECO:0007669"/>
    <property type="project" value="InterPro"/>
</dbReference>
<keyword evidence="11" id="KW-0503">Monooxygenase</keyword>
<evidence type="ECO:0000256" key="4">
    <source>
        <dbReference type="ARBA" id="ARBA00010617"/>
    </source>
</evidence>
<evidence type="ECO:0000256" key="9">
    <source>
        <dbReference type="ARBA" id="ARBA00023002"/>
    </source>
</evidence>
<gene>
    <name evidence="13" type="ORF">OFUS_LOCUS15918</name>
</gene>
<dbReference type="Pfam" id="PF00067">
    <property type="entry name" value="p450"/>
    <property type="match status" value="1"/>
</dbReference>
<dbReference type="GO" id="GO:0005506">
    <property type="term" value="F:iron ion binding"/>
    <property type="evidence" value="ECO:0007669"/>
    <property type="project" value="InterPro"/>
</dbReference>
<dbReference type="AlphaFoldDB" id="A0A8S4PBZ5"/>
<dbReference type="PANTHER" id="PTHR24300">
    <property type="entry name" value="CYTOCHROME P450 508A4-RELATED"/>
    <property type="match status" value="1"/>
</dbReference>
<dbReference type="EMBL" id="CAIIXF020000008">
    <property type="protein sequence ID" value="CAH1790746.1"/>
    <property type="molecule type" value="Genomic_DNA"/>
</dbReference>
<comment type="subcellular location">
    <subcellularLocation>
        <location evidence="3">Endoplasmic reticulum membrane</location>
        <topology evidence="3">Peripheral membrane protein</topology>
    </subcellularLocation>
    <subcellularLocation>
        <location evidence="2">Microsome membrane</location>
        <topology evidence="2">Peripheral membrane protein</topology>
    </subcellularLocation>
</comment>
<evidence type="ECO:0000256" key="11">
    <source>
        <dbReference type="ARBA" id="ARBA00023033"/>
    </source>
</evidence>
<dbReference type="SUPFAM" id="SSF48264">
    <property type="entry name" value="Cytochrome P450"/>
    <property type="match status" value="1"/>
</dbReference>
<evidence type="ECO:0000256" key="5">
    <source>
        <dbReference type="ARBA" id="ARBA00022617"/>
    </source>
</evidence>
<keyword evidence="7" id="KW-0256">Endoplasmic reticulum</keyword>
<dbReference type="PANTHER" id="PTHR24300:SF403">
    <property type="entry name" value="CYTOCHROME P450 306A1"/>
    <property type="match status" value="1"/>
</dbReference>
<dbReference type="FunFam" id="1.10.630.10:FF:000238">
    <property type="entry name" value="Cytochrome P450 2A6"/>
    <property type="match status" value="1"/>
</dbReference>
<dbReference type="GO" id="GO:0008395">
    <property type="term" value="F:steroid hydroxylase activity"/>
    <property type="evidence" value="ECO:0007669"/>
    <property type="project" value="TreeGrafter"/>
</dbReference>
<dbReference type="OrthoDB" id="6081913at2759"/>
<dbReference type="InterPro" id="IPR036396">
    <property type="entry name" value="Cyt_P450_sf"/>
</dbReference>
<name>A0A8S4PBZ5_OWEFU</name>
<feature type="non-terminal residue" evidence="13">
    <location>
        <position position="1"/>
    </location>
</feature>
<evidence type="ECO:0000256" key="8">
    <source>
        <dbReference type="ARBA" id="ARBA00022848"/>
    </source>
</evidence>
<dbReference type="GO" id="GO:0016712">
    <property type="term" value="F:oxidoreductase activity, acting on paired donors, with incorporation or reduction of molecular oxygen, reduced flavin or flavoprotein as one donor, and incorporation of one atom of oxygen"/>
    <property type="evidence" value="ECO:0007669"/>
    <property type="project" value="TreeGrafter"/>
</dbReference>
<evidence type="ECO:0000256" key="6">
    <source>
        <dbReference type="ARBA" id="ARBA00022723"/>
    </source>
</evidence>
<comment type="cofactor">
    <cofactor evidence="1">
        <name>heme</name>
        <dbReference type="ChEBI" id="CHEBI:30413"/>
    </cofactor>
</comment>
<keyword evidence="6" id="KW-0479">Metal-binding</keyword>
<proteinExistence type="inferred from homology"/>
<evidence type="ECO:0000313" key="14">
    <source>
        <dbReference type="Proteomes" id="UP000749559"/>
    </source>
</evidence>
<keyword evidence="9" id="KW-0560">Oxidoreductase</keyword>
<evidence type="ECO:0000256" key="12">
    <source>
        <dbReference type="ARBA" id="ARBA00023136"/>
    </source>
</evidence>
<dbReference type="Gene3D" id="1.10.630.10">
    <property type="entry name" value="Cytochrome P450"/>
    <property type="match status" value="1"/>
</dbReference>
<dbReference type="InterPro" id="IPR050182">
    <property type="entry name" value="Cytochrome_P450_fam2"/>
</dbReference>
<keyword evidence="12" id="KW-0472">Membrane</keyword>
<dbReference type="Proteomes" id="UP000749559">
    <property type="component" value="Unassembled WGS sequence"/>
</dbReference>
<evidence type="ECO:0008006" key="15">
    <source>
        <dbReference type="Google" id="ProtNLM"/>
    </source>
</evidence>
<evidence type="ECO:0000256" key="3">
    <source>
        <dbReference type="ARBA" id="ARBA00004406"/>
    </source>
</evidence>
<dbReference type="GO" id="GO:0006082">
    <property type="term" value="P:organic acid metabolic process"/>
    <property type="evidence" value="ECO:0007669"/>
    <property type="project" value="TreeGrafter"/>
</dbReference>
<protein>
    <recommendedName>
        <fullName evidence="15">Cytochrome P450</fullName>
    </recommendedName>
</protein>
<sequence length="421" mass="48467">MDFIVTIGLILLVISGCLVLWPKPNLPPGLPSWPIVGSLPYLDIKNLLEQLLKLPRKYGDIMTIHMGSKPYIFLNSYDVIKEAFVAQKEYFSDRPDSLFVNMLGRVNGEYGMILARGDSRDHIRGIVAKALNKTFNVGKTQFENNIMEEAHVLLDHLDEKTTEPYDMHWSLTMCTSNIVHVLNLGKRFAYDDQSFQEQLAGETELLEIFIKAQILDPFPLLRFLPGDIFGYKKCLANQTRRNEFFTKHLEEDQENDCLLKHWKEMAKEDPNSIETKRLIVMVYELYQASLHSTRSVLYITLAYLLNNPDVQDKIHRLIDENIGQDRQPTIADRKQLQYIDAVCYESLRLMPVGPMAVPHVCSKTTTLAGYTIPESTILIPNLYAVHHDPNTWPNPEKFDPSRFIDEEGKLQNHDKIIPFSM</sequence>
<comment type="similarity">
    <text evidence="4">Belongs to the cytochrome P450 family.</text>
</comment>
<evidence type="ECO:0000256" key="1">
    <source>
        <dbReference type="ARBA" id="ARBA00001971"/>
    </source>
</evidence>
<dbReference type="InterPro" id="IPR002401">
    <property type="entry name" value="Cyt_P450_E_grp-I"/>
</dbReference>
<keyword evidence="14" id="KW-1185">Reference proteome</keyword>
<keyword evidence="5" id="KW-0349">Heme</keyword>